<proteinExistence type="predicted"/>
<sequence>MYYLYLFMVIDLSNNGITKPPAWGKTCLWMYTVCLLLGFLPSPFISTRTIRSASSPTETHPDARSTFPGSENTDCRASLGIGGVVLINCRFHYGFGGGEQPTGLEGHRIAQQGGGGGFRSELFPCFVLGM</sequence>
<reference evidence="1" key="1">
    <citation type="submission" date="2021-08" db="EMBL/GenBank/DDBJ databases">
        <title>The first chromosome-level gecko genome reveals the dynamic sex chromosomes of Neotropical dwarf geckos (Sphaerodactylidae: Sphaerodactylus).</title>
        <authorList>
            <person name="Pinto B.J."/>
            <person name="Keating S.E."/>
            <person name="Gamble T."/>
        </authorList>
    </citation>
    <scope>NUCLEOTIDE SEQUENCE</scope>
    <source>
        <strain evidence="1">TG3544</strain>
    </source>
</reference>
<keyword evidence="2" id="KW-1185">Reference proteome</keyword>
<evidence type="ECO:0000313" key="2">
    <source>
        <dbReference type="Proteomes" id="UP000827872"/>
    </source>
</evidence>
<name>A0ACB8FFZ6_9SAUR</name>
<gene>
    <name evidence="1" type="ORF">K3G42_006274</name>
</gene>
<evidence type="ECO:0000313" key="1">
    <source>
        <dbReference type="EMBL" id="KAH8004244.1"/>
    </source>
</evidence>
<accession>A0ACB8FFZ6</accession>
<comment type="caution">
    <text evidence="1">The sequence shown here is derived from an EMBL/GenBank/DDBJ whole genome shotgun (WGS) entry which is preliminary data.</text>
</comment>
<protein>
    <submittedName>
        <fullName evidence="1">Uncharacterized protein</fullName>
    </submittedName>
</protein>
<dbReference type="Proteomes" id="UP000827872">
    <property type="component" value="Linkage Group LG04"/>
</dbReference>
<dbReference type="EMBL" id="CM037617">
    <property type="protein sequence ID" value="KAH8004244.1"/>
    <property type="molecule type" value="Genomic_DNA"/>
</dbReference>
<organism evidence="1 2">
    <name type="scientific">Sphaerodactylus townsendi</name>
    <dbReference type="NCBI Taxonomy" id="933632"/>
    <lineage>
        <taxon>Eukaryota</taxon>
        <taxon>Metazoa</taxon>
        <taxon>Chordata</taxon>
        <taxon>Craniata</taxon>
        <taxon>Vertebrata</taxon>
        <taxon>Euteleostomi</taxon>
        <taxon>Lepidosauria</taxon>
        <taxon>Squamata</taxon>
        <taxon>Bifurcata</taxon>
        <taxon>Gekkota</taxon>
        <taxon>Sphaerodactylidae</taxon>
        <taxon>Sphaerodactylus</taxon>
    </lineage>
</organism>